<organism evidence="5 6">
    <name type="scientific">Vibrio echinoideorum</name>
    <dbReference type="NCBI Taxonomy" id="2100116"/>
    <lineage>
        <taxon>Bacteria</taxon>
        <taxon>Pseudomonadati</taxon>
        <taxon>Pseudomonadota</taxon>
        <taxon>Gammaproteobacteria</taxon>
        <taxon>Vibrionales</taxon>
        <taxon>Vibrionaceae</taxon>
        <taxon>Vibrio</taxon>
    </lineage>
</organism>
<keyword evidence="6" id="KW-1185">Reference proteome</keyword>
<dbReference type="Proteomes" id="UP001377160">
    <property type="component" value="Unassembled WGS sequence"/>
</dbReference>
<dbReference type="SUPFAM" id="SSF52540">
    <property type="entry name" value="P-loop containing nucleoside triphosphate hydrolases"/>
    <property type="match status" value="1"/>
</dbReference>
<gene>
    <name evidence="5" type="ORF">V8Z71_25080</name>
</gene>
<dbReference type="PANTHER" id="PTHR43261:SF1">
    <property type="entry name" value="RIBOSOME-RELEASING FACTOR 2, MITOCHONDRIAL"/>
    <property type="match status" value="1"/>
</dbReference>
<dbReference type="EMBL" id="JBANDX010000414">
    <property type="protein sequence ID" value="MEL0611505.1"/>
    <property type="molecule type" value="Genomic_DNA"/>
</dbReference>
<evidence type="ECO:0000256" key="1">
    <source>
        <dbReference type="ARBA" id="ARBA00022741"/>
    </source>
</evidence>
<feature type="coiled-coil region" evidence="4">
    <location>
        <begin position="10"/>
        <end position="37"/>
    </location>
</feature>
<evidence type="ECO:0000256" key="4">
    <source>
        <dbReference type="SAM" id="Coils"/>
    </source>
</evidence>
<reference evidence="5 6" key="1">
    <citation type="submission" date="2024-02" db="EMBL/GenBank/DDBJ databases">
        <title>Bacteria isolated from the canopy kelp, Nereocystis luetkeana.</title>
        <authorList>
            <person name="Pfister C.A."/>
            <person name="Younker I.T."/>
            <person name="Light S.H."/>
        </authorList>
    </citation>
    <scope>NUCLEOTIDE SEQUENCE [LARGE SCALE GENOMIC DNA]</scope>
    <source>
        <strain evidence="5 6">TI.1.15</strain>
    </source>
</reference>
<evidence type="ECO:0000256" key="3">
    <source>
        <dbReference type="ARBA" id="ARBA00023134"/>
    </source>
</evidence>
<proteinExistence type="predicted"/>
<protein>
    <submittedName>
        <fullName evidence="5">Uncharacterized protein</fullName>
    </submittedName>
</protein>
<dbReference type="InterPro" id="IPR027417">
    <property type="entry name" value="P-loop_NTPase"/>
</dbReference>
<feature type="non-terminal residue" evidence="5">
    <location>
        <position position="68"/>
    </location>
</feature>
<keyword evidence="1" id="KW-0547">Nucleotide-binding</keyword>
<comment type="caution">
    <text evidence="5">The sequence shown here is derived from an EMBL/GenBank/DDBJ whole genome shotgun (WGS) entry which is preliminary data.</text>
</comment>
<keyword evidence="2" id="KW-0648">Protein biosynthesis</keyword>
<evidence type="ECO:0000313" key="6">
    <source>
        <dbReference type="Proteomes" id="UP001377160"/>
    </source>
</evidence>
<keyword evidence="4" id="KW-0175">Coiled coil</keyword>
<dbReference type="RefSeq" id="WP_341636301.1">
    <property type="nucleotide sequence ID" value="NZ_JBANDX010000414.1"/>
</dbReference>
<accession>A0ABU9G180</accession>
<keyword evidence="3" id="KW-0342">GTP-binding</keyword>
<feature type="non-terminal residue" evidence="5">
    <location>
        <position position="1"/>
    </location>
</feature>
<name>A0ABU9G180_9VIBR</name>
<evidence type="ECO:0000313" key="5">
    <source>
        <dbReference type="EMBL" id="MEL0611505.1"/>
    </source>
</evidence>
<sequence>MQEMAEEYRRELVEAAAEAYEELMDKYLEECELTEAEIKHGLRTRTLYNEIVIATCGSALKNKGVQAV</sequence>
<dbReference type="Gene3D" id="3.40.50.300">
    <property type="entry name" value="P-loop containing nucleotide triphosphate hydrolases"/>
    <property type="match status" value="1"/>
</dbReference>
<evidence type="ECO:0000256" key="2">
    <source>
        <dbReference type="ARBA" id="ARBA00022917"/>
    </source>
</evidence>
<dbReference type="PANTHER" id="PTHR43261">
    <property type="entry name" value="TRANSLATION ELONGATION FACTOR G-RELATED"/>
    <property type="match status" value="1"/>
</dbReference>